<dbReference type="FunFam" id="3.80.10.10:FF:000101">
    <property type="entry name" value="LRR receptor-like serine/threonine-protein kinase ERECTA"/>
    <property type="match status" value="1"/>
</dbReference>
<dbReference type="InterPro" id="IPR032675">
    <property type="entry name" value="LRR_dom_sf"/>
</dbReference>
<evidence type="ECO:0000256" key="1">
    <source>
        <dbReference type="ARBA" id="ARBA00004479"/>
    </source>
</evidence>
<evidence type="ECO:0000256" key="9">
    <source>
        <dbReference type="ARBA" id="ARBA00023136"/>
    </source>
</evidence>
<keyword evidence="3 12" id="KW-0812">Transmembrane</keyword>
<evidence type="ECO:0000256" key="4">
    <source>
        <dbReference type="ARBA" id="ARBA00022729"/>
    </source>
</evidence>
<dbReference type="InterPro" id="IPR013210">
    <property type="entry name" value="LRR_N_plant-typ"/>
</dbReference>
<dbReference type="SUPFAM" id="SSF52058">
    <property type="entry name" value="L domain-like"/>
    <property type="match status" value="1"/>
</dbReference>
<accession>A0A6A6M757</accession>
<keyword evidence="11" id="KW-0325">Glycoprotein</keyword>
<dbReference type="PANTHER" id="PTHR48060">
    <property type="entry name" value="DNA DAMAGE-REPAIR/TOLERATION PROTEIN DRT100"/>
    <property type="match status" value="1"/>
</dbReference>
<dbReference type="InterPro" id="IPR053211">
    <property type="entry name" value="DNA_repair-toleration"/>
</dbReference>
<dbReference type="Proteomes" id="UP000467840">
    <property type="component" value="Chromosome 14"/>
</dbReference>
<dbReference type="GO" id="GO:0016020">
    <property type="term" value="C:membrane"/>
    <property type="evidence" value="ECO:0007669"/>
    <property type="project" value="UniProtKB-SubCell"/>
</dbReference>
<keyword evidence="2" id="KW-0433">Leucine-rich repeat</keyword>
<protein>
    <submittedName>
        <fullName evidence="15">Uncharacterized protein</fullName>
    </submittedName>
</protein>
<keyword evidence="9 12" id="KW-0472">Membrane</keyword>
<keyword evidence="4" id="KW-0732">Signal</keyword>
<evidence type="ECO:0000256" key="2">
    <source>
        <dbReference type="ARBA" id="ARBA00022614"/>
    </source>
</evidence>
<keyword evidence="16" id="KW-1185">Reference proteome</keyword>
<dbReference type="InterPro" id="IPR055414">
    <property type="entry name" value="LRR_R13L4/SHOC2-like"/>
</dbReference>
<feature type="transmembrane region" description="Helical" evidence="12">
    <location>
        <begin position="27"/>
        <end position="45"/>
    </location>
</feature>
<gene>
    <name evidence="15" type="ORF">GH714_003791</name>
</gene>
<evidence type="ECO:0000259" key="14">
    <source>
        <dbReference type="Pfam" id="PF23598"/>
    </source>
</evidence>
<dbReference type="AlphaFoldDB" id="A0A6A6M757"/>
<comment type="caution">
    <text evidence="15">The sequence shown here is derived from an EMBL/GenBank/DDBJ whole genome shotgun (WGS) entry which is preliminary data.</text>
</comment>
<keyword evidence="6" id="KW-0547">Nucleotide-binding</keyword>
<organism evidence="15 16">
    <name type="scientific">Hevea brasiliensis</name>
    <name type="common">Para rubber tree</name>
    <name type="synonym">Siphonia brasiliensis</name>
    <dbReference type="NCBI Taxonomy" id="3981"/>
    <lineage>
        <taxon>Eukaryota</taxon>
        <taxon>Viridiplantae</taxon>
        <taxon>Streptophyta</taxon>
        <taxon>Embryophyta</taxon>
        <taxon>Tracheophyta</taxon>
        <taxon>Spermatophyta</taxon>
        <taxon>Magnoliopsida</taxon>
        <taxon>eudicotyledons</taxon>
        <taxon>Gunneridae</taxon>
        <taxon>Pentapetalae</taxon>
        <taxon>rosids</taxon>
        <taxon>fabids</taxon>
        <taxon>Malpighiales</taxon>
        <taxon>Euphorbiaceae</taxon>
        <taxon>Crotonoideae</taxon>
        <taxon>Micrandreae</taxon>
        <taxon>Hevea</taxon>
    </lineage>
</organism>
<keyword evidence="10" id="KW-0675">Receptor</keyword>
<keyword evidence="7" id="KW-0067">ATP-binding</keyword>
<evidence type="ECO:0000256" key="6">
    <source>
        <dbReference type="ARBA" id="ARBA00022741"/>
    </source>
</evidence>
<reference evidence="15 16" key="1">
    <citation type="journal article" date="2020" name="Mol. Plant">
        <title>The Chromosome-Based Rubber Tree Genome Provides New Insights into Spurge Genome Evolution and Rubber Biosynthesis.</title>
        <authorList>
            <person name="Liu J."/>
            <person name="Shi C."/>
            <person name="Shi C.C."/>
            <person name="Li W."/>
            <person name="Zhang Q.J."/>
            <person name="Zhang Y."/>
            <person name="Li K."/>
            <person name="Lu H.F."/>
            <person name="Shi C."/>
            <person name="Zhu S.T."/>
            <person name="Xiao Z.Y."/>
            <person name="Nan H."/>
            <person name="Yue Y."/>
            <person name="Zhu X.G."/>
            <person name="Wu Y."/>
            <person name="Hong X.N."/>
            <person name="Fan G.Y."/>
            <person name="Tong Y."/>
            <person name="Zhang D."/>
            <person name="Mao C.L."/>
            <person name="Liu Y.L."/>
            <person name="Hao S.J."/>
            <person name="Liu W.Q."/>
            <person name="Lv M.Q."/>
            <person name="Zhang H.B."/>
            <person name="Liu Y."/>
            <person name="Hu-Tang G.R."/>
            <person name="Wang J.P."/>
            <person name="Wang J.H."/>
            <person name="Sun Y.H."/>
            <person name="Ni S.B."/>
            <person name="Chen W.B."/>
            <person name="Zhang X.C."/>
            <person name="Jiao Y.N."/>
            <person name="Eichler E.E."/>
            <person name="Li G.H."/>
            <person name="Liu X."/>
            <person name="Gao L.Z."/>
        </authorList>
    </citation>
    <scope>NUCLEOTIDE SEQUENCE [LARGE SCALE GENOMIC DNA]</scope>
    <source>
        <strain evidence="16">cv. GT1</strain>
        <tissue evidence="15">Leaf</tissue>
    </source>
</reference>
<feature type="domain" description="Disease resistance R13L4/SHOC-2-like LRR" evidence="14">
    <location>
        <begin position="99"/>
        <end position="201"/>
    </location>
</feature>
<dbReference type="EMBL" id="JAAGAX010000006">
    <property type="protein sequence ID" value="KAF2309551.1"/>
    <property type="molecule type" value="Genomic_DNA"/>
</dbReference>
<evidence type="ECO:0000256" key="7">
    <source>
        <dbReference type="ARBA" id="ARBA00022840"/>
    </source>
</evidence>
<dbReference type="GO" id="GO:0005524">
    <property type="term" value="F:ATP binding"/>
    <property type="evidence" value="ECO:0007669"/>
    <property type="project" value="UniProtKB-KW"/>
</dbReference>
<proteinExistence type="predicted"/>
<evidence type="ECO:0000259" key="13">
    <source>
        <dbReference type="Pfam" id="PF08263"/>
    </source>
</evidence>
<dbReference type="PANTHER" id="PTHR48060:SF21">
    <property type="entry name" value="L DOMAIN-LIKE PROTEIN"/>
    <property type="match status" value="1"/>
</dbReference>
<evidence type="ECO:0000313" key="15">
    <source>
        <dbReference type="EMBL" id="KAF2309551.1"/>
    </source>
</evidence>
<evidence type="ECO:0000313" key="16">
    <source>
        <dbReference type="Proteomes" id="UP000467840"/>
    </source>
</evidence>
<dbReference type="Pfam" id="PF23598">
    <property type="entry name" value="LRR_14"/>
    <property type="match status" value="1"/>
</dbReference>
<evidence type="ECO:0000256" key="8">
    <source>
        <dbReference type="ARBA" id="ARBA00022989"/>
    </source>
</evidence>
<evidence type="ECO:0000256" key="5">
    <source>
        <dbReference type="ARBA" id="ARBA00022737"/>
    </source>
</evidence>
<keyword evidence="5" id="KW-0677">Repeat</keyword>
<dbReference type="Pfam" id="PF08263">
    <property type="entry name" value="LRRNT_2"/>
    <property type="match status" value="1"/>
</dbReference>
<evidence type="ECO:0000256" key="11">
    <source>
        <dbReference type="ARBA" id="ARBA00023180"/>
    </source>
</evidence>
<comment type="subcellular location">
    <subcellularLocation>
        <location evidence="1">Membrane</location>
        <topology evidence="1">Single-pass type I membrane protein</topology>
    </subcellularLocation>
</comment>
<feature type="domain" description="Leucine-rich repeat-containing N-terminal plant-type" evidence="13">
    <location>
        <begin position="49"/>
        <end position="88"/>
    </location>
</feature>
<dbReference type="Gene3D" id="3.80.10.10">
    <property type="entry name" value="Ribonuclease Inhibitor"/>
    <property type="match status" value="3"/>
</dbReference>
<dbReference type="InterPro" id="IPR001611">
    <property type="entry name" value="Leu-rich_rpt"/>
</dbReference>
<evidence type="ECO:0000256" key="3">
    <source>
        <dbReference type="ARBA" id="ARBA00022692"/>
    </source>
</evidence>
<dbReference type="Pfam" id="PF00560">
    <property type="entry name" value="LRR_1"/>
    <property type="match status" value="2"/>
</dbReference>
<evidence type="ECO:0000256" key="12">
    <source>
        <dbReference type="SAM" id="Phobius"/>
    </source>
</evidence>
<keyword evidence="8 12" id="KW-1133">Transmembrane helix</keyword>
<evidence type="ECO:0000256" key="10">
    <source>
        <dbReference type="ARBA" id="ARBA00023170"/>
    </source>
</evidence>
<sequence>MAAFLSGSFYALITDKKSKGTGLPDKMFWFVIPVLFLHCFMAMAVTNLSTDESALLALKAHITVDPHNVTTYNWSSTSSVCNWVGISCGARHRRVTALNLTNMGLQGIIPLHLGNLSFLGYLTASGNKFQGRLPEELSRLRRLKVINFNENNLGGDLPSWFANLTSLQTLNLANNTFVGTIPVEIGNLTRLRILNLQQNQLSGTIPRRLCNIKGIIPVQIGNLSTMVQMELSLNELIGSIPSTLGGLKQLQDIGNLKVLVYMDLSRNQISGAIPSSIGGLKDLQYLSLAENSFQGSIPVSFGAWRDEHYAVGETFMPDAITEVVDSNLLRVERPSIAETDSVMSTLKLALHCCADLPEDRLHMKDVLSSLEKIRTQYLKDLRDKKF</sequence>
<name>A0A6A6M757_HEVBR</name>